<evidence type="ECO:0000313" key="3">
    <source>
        <dbReference type="EMBL" id="CAG7837194.1"/>
    </source>
</evidence>
<dbReference type="Pfam" id="PF00168">
    <property type="entry name" value="C2"/>
    <property type="match status" value="1"/>
</dbReference>
<dbReference type="FunFam" id="2.60.40.150:FF:000099">
    <property type="entry name" value="Copine 3"/>
    <property type="match status" value="1"/>
</dbReference>
<protein>
    <recommendedName>
        <fullName evidence="2">C2 domain-containing protein</fullName>
    </recommendedName>
</protein>
<accession>A0A8J2PXL1</accession>
<dbReference type="PANTHER" id="PTHR10857:SF106">
    <property type="entry name" value="C2 DOMAIN-CONTAINING PROTEIN"/>
    <property type="match status" value="1"/>
</dbReference>
<dbReference type="OrthoDB" id="5855668at2759"/>
<dbReference type="InterPro" id="IPR002035">
    <property type="entry name" value="VWF_A"/>
</dbReference>
<feature type="compositionally biased region" description="Low complexity" evidence="1">
    <location>
        <begin position="558"/>
        <end position="571"/>
    </location>
</feature>
<evidence type="ECO:0000256" key="1">
    <source>
        <dbReference type="SAM" id="MobiDB-lite"/>
    </source>
</evidence>
<dbReference type="SMART" id="SM00327">
    <property type="entry name" value="VWA"/>
    <property type="match status" value="1"/>
</dbReference>
<dbReference type="GO" id="GO:0005544">
    <property type="term" value="F:calcium-dependent phospholipid binding"/>
    <property type="evidence" value="ECO:0007669"/>
    <property type="project" value="InterPro"/>
</dbReference>
<dbReference type="SMART" id="SM00239">
    <property type="entry name" value="C2"/>
    <property type="match status" value="1"/>
</dbReference>
<reference evidence="3" key="1">
    <citation type="submission" date="2021-06" db="EMBL/GenBank/DDBJ databases">
        <authorList>
            <person name="Hodson N. C."/>
            <person name="Mongue J. A."/>
            <person name="Jaron S. K."/>
        </authorList>
    </citation>
    <scope>NUCLEOTIDE SEQUENCE</scope>
</reference>
<dbReference type="EMBL" id="CAJVCH010571317">
    <property type="protein sequence ID" value="CAG7837194.1"/>
    <property type="molecule type" value="Genomic_DNA"/>
</dbReference>
<dbReference type="AlphaFoldDB" id="A0A8J2PXL1"/>
<dbReference type="InterPro" id="IPR045052">
    <property type="entry name" value="Copine"/>
</dbReference>
<dbReference type="CDD" id="cd04048">
    <property type="entry name" value="C2A_Copine"/>
    <property type="match status" value="1"/>
</dbReference>
<name>A0A8J2PXL1_9HEXA</name>
<dbReference type="PROSITE" id="PS50004">
    <property type="entry name" value="C2"/>
    <property type="match status" value="1"/>
</dbReference>
<feature type="domain" description="C2" evidence="2">
    <location>
        <begin position="22"/>
        <end position="150"/>
    </location>
</feature>
<dbReference type="GO" id="GO:0071277">
    <property type="term" value="P:cellular response to calcium ion"/>
    <property type="evidence" value="ECO:0007669"/>
    <property type="project" value="TreeGrafter"/>
</dbReference>
<evidence type="ECO:0000259" key="2">
    <source>
        <dbReference type="PROSITE" id="PS50004"/>
    </source>
</evidence>
<dbReference type="Pfam" id="PF07002">
    <property type="entry name" value="Copine"/>
    <property type="match status" value="1"/>
</dbReference>
<evidence type="ECO:0000313" key="4">
    <source>
        <dbReference type="Proteomes" id="UP000708208"/>
    </source>
</evidence>
<feature type="compositionally biased region" description="Basic and acidic residues" evidence="1">
    <location>
        <begin position="588"/>
        <end position="598"/>
    </location>
</feature>
<dbReference type="InterPro" id="IPR000008">
    <property type="entry name" value="C2_dom"/>
</dbReference>
<gene>
    <name evidence="3" type="ORF">AFUS01_LOCUS46342</name>
</gene>
<proteinExistence type="predicted"/>
<organism evidence="3 4">
    <name type="scientific">Allacma fusca</name>
    <dbReference type="NCBI Taxonomy" id="39272"/>
    <lineage>
        <taxon>Eukaryota</taxon>
        <taxon>Metazoa</taxon>
        <taxon>Ecdysozoa</taxon>
        <taxon>Arthropoda</taxon>
        <taxon>Hexapoda</taxon>
        <taxon>Collembola</taxon>
        <taxon>Symphypleona</taxon>
        <taxon>Sminthuridae</taxon>
        <taxon>Allacma</taxon>
    </lineage>
</organism>
<dbReference type="Proteomes" id="UP000708208">
    <property type="component" value="Unassembled WGS sequence"/>
</dbReference>
<dbReference type="PANTHER" id="PTHR10857">
    <property type="entry name" value="COPINE"/>
    <property type="match status" value="1"/>
</dbReference>
<sequence>MAKFLQFANKTKIAAAAGGGDRRGKQYLDPWVPGTAGVAKSTVEISIACRNLADKDLLSKSDPMCVVFNRPPGSRSWVQMLRTEIVKDDLNPEFVTKVVLDYRFEQVQALRFEVYDVDSATAKLGRHDSLGYLETSLGQIVSAGEEGMTVELQTHNAPVLAANGMAANREPSTIILIAEELASEKEEIAVKLAGNSIGSWSGCLPPRTYFAVSKINEAGKYLIVHRSKMARGSNPTWQPMKISSRSLCNGDFDRELKIDIFQRKFSGALVSVGSMLTTVNKMSKSGQEKQAMLSPTGQASKSTLRYVSCTITPINTFVDYIQNGTQIQCCFAIDFTCSNGDPEDSQSLHYLSNMSNHPNSYEQAITAVGNILKDYDNAGLYPAWGFGARIPPRGDISHNFPLSLTRSANCTSIPGVLDSYRACLGKIMLYGPTNFAPVINTVAAMASKTKSGQSYYILVIITDGVISDMAKTKKAIVDASAFPMSIIIIGVGEGEFEGMEELDGDAVLVTYKRKKAQRDIVQFVAYRSARAWMASTGESTLAEINFQQQEDYSASLEAAAHSSPPVVGVPPADDDDPLKEPTPIKTHAGHEDRQDKTNRLAQSQLAQEVLAEIPEQITGYMKAKGILPNMVKKDVKPAVMEEAKPNV</sequence>
<feature type="region of interest" description="Disordered" evidence="1">
    <location>
        <begin position="555"/>
        <end position="598"/>
    </location>
</feature>
<keyword evidence="4" id="KW-1185">Reference proteome</keyword>
<comment type="caution">
    <text evidence="3">The sequence shown here is derived from an EMBL/GenBank/DDBJ whole genome shotgun (WGS) entry which is preliminary data.</text>
</comment>
<dbReference type="InterPro" id="IPR010734">
    <property type="entry name" value="Copine_C"/>
</dbReference>
<dbReference type="GO" id="GO:0005886">
    <property type="term" value="C:plasma membrane"/>
    <property type="evidence" value="ECO:0007669"/>
    <property type="project" value="TreeGrafter"/>
</dbReference>